<protein>
    <submittedName>
        <fullName evidence="13">Uncharacterized protein</fullName>
    </submittedName>
</protein>
<dbReference type="SMART" id="SM00181">
    <property type="entry name" value="EGF"/>
    <property type="match status" value="3"/>
</dbReference>
<dbReference type="Pfam" id="PF02494">
    <property type="entry name" value="HYR"/>
    <property type="match status" value="1"/>
</dbReference>
<dbReference type="PROSITE" id="PS50026">
    <property type="entry name" value="EGF_3"/>
    <property type="match status" value="3"/>
</dbReference>
<evidence type="ECO:0000256" key="8">
    <source>
        <dbReference type="PROSITE-ProRule" id="PRU00302"/>
    </source>
</evidence>
<evidence type="ECO:0000256" key="7">
    <source>
        <dbReference type="PROSITE-ProRule" id="PRU00076"/>
    </source>
</evidence>
<feature type="disulfide bond" evidence="7">
    <location>
        <begin position="188"/>
        <end position="198"/>
    </location>
</feature>
<dbReference type="InterPro" id="IPR000152">
    <property type="entry name" value="EGF-type_Asp/Asn_hydroxyl_site"/>
</dbReference>
<reference evidence="13" key="1">
    <citation type="submission" date="2022-11" db="UniProtKB">
        <authorList>
            <consortium name="EnsemblMetazoa"/>
        </authorList>
    </citation>
    <scope>IDENTIFICATION</scope>
</reference>
<comment type="similarity">
    <text evidence="1">Belongs to the EGF domain peptide family.</text>
</comment>
<dbReference type="InterPro" id="IPR018097">
    <property type="entry name" value="EGF_Ca-bd_CS"/>
</dbReference>
<dbReference type="FunFam" id="2.10.25.10:FF:000005">
    <property type="entry name" value="Fibrillin 2"/>
    <property type="match status" value="1"/>
</dbReference>
<dbReference type="SMART" id="SM00032">
    <property type="entry name" value="CCP"/>
    <property type="match status" value="2"/>
</dbReference>
<dbReference type="Proteomes" id="UP000887567">
    <property type="component" value="Unplaced"/>
</dbReference>
<dbReference type="InterPro" id="IPR036392">
    <property type="entry name" value="PLAT/LH2_dom_sf"/>
</dbReference>
<evidence type="ECO:0000256" key="9">
    <source>
        <dbReference type="SAM" id="SignalP"/>
    </source>
</evidence>
<dbReference type="SUPFAM" id="SSF57196">
    <property type="entry name" value="EGF/Laminin"/>
    <property type="match status" value="1"/>
</dbReference>
<evidence type="ECO:0000313" key="13">
    <source>
        <dbReference type="EnsemblMetazoa" id="XP_020905763.1"/>
    </source>
</evidence>
<feature type="domain" description="EGF-like" evidence="10">
    <location>
        <begin position="184"/>
        <end position="221"/>
    </location>
</feature>
<dbReference type="FunFam" id="2.10.25.10:FF:000038">
    <property type="entry name" value="Fibrillin 2"/>
    <property type="match status" value="1"/>
</dbReference>
<dbReference type="Pfam" id="PF07645">
    <property type="entry name" value="EGF_CA"/>
    <property type="match status" value="3"/>
</dbReference>
<evidence type="ECO:0000256" key="4">
    <source>
        <dbReference type="ARBA" id="ARBA00022737"/>
    </source>
</evidence>
<dbReference type="SUPFAM" id="SSF57184">
    <property type="entry name" value="Growth factor receptor domain"/>
    <property type="match status" value="1"/>
</dbReference>
<feature type="domain" description="EGF-like" evidence="10">
    <location>
        <begin position="222"/>
        <end position="266"/>
    </location>
</feature>
<dbReference type="Gene3D" id="2.10.70.10">
    <property type="entry name" value="Complement Module, domain 1"/>
    <property type="match status" value="1"/>
</dbReference>
<sequence>MNAAKTAFLLFLFGCFSFGLCKKYKVFVMTGYRGTSSRVELRLIGEKGQTASRVVQPNGGAFKSYSKNIFDIDDKDVGKITAVEVYLSSGLWYIRKIIVKFSVGGKNVYKSFNYEKTVSSGRTTLGVKCTKGYTKGSNGQCIDIDECKTTKPCKDSLATCQNTIGSYQCTCPRGYRESYGYCYDINECLYGKICDYNCVNTPGSYRCECRSGYKLDEGKCVDIDECKDGTDSCDRVSTQCVNYKGSFNCKCKPGYKWVASSRTRCEINFCGAQKTDNITTYSPARCLKENANKEGDVCTRGCAYGYELRKPAQFRTIRCEDGNWKGWYSNVYCEGRRCPALPKVQNSFYLPPDCGVNGGRYKGRECRQYCNSGYGKVGGDDSRVCQKDGTWNGSPISCKRIWPDPWITCPSFVSVDLPPGKNTTSVGSKWELPRSNYKNFTIVSPVGADGQYQFPAGETRVEWAVTNPDGKTKKCWYNVRVHDKEPPKIVSCPAPTVYYPVYTKGPYHITYKEPEFSDNVGVVKVYKTYVKKTYNTTGESYQYFRAADKEGNSVRCVFSVAIGGTKCTAFPDDRGLPGVWRYQGSSVGQKLVYRFCLNKTINSD</sequence>
<dbReference type="SUPFAM" id="SSF49723">
    <property type="entry name" value="Lipase/lipooxygenase domain (PLAT/LH2 domain)"/>
    <property type="match status" value="1"/>
</dbReference>
<feature type="signal peptide" evidence="9">
    <location>
        <begin position="1"/>
        <end position="21"/>
    </location>
</feature>
<dbReference type="InterPro" id="IPR000436">
    <property type="entry name" value="Sushi_SCR_CCP_dom"/>
</dbReference>
<dbReference type="RefSeq" id="XP_020905763.1">
    <property type="nucleotide sequence ID" value="XM_021050104.2"/>
</dbReference>
<evidence type="ECO:0000259" key="12">
    <source>
        <dbReference type="PROSITE" id="PS50923"/>
    </source>
</evidence>
<dbReference type="CDD" id="cd00054">
    <property type="entry name" value="EGF_CA"/>
    <property type="match status" value="3"/>
</dbReference>
<evidence type="ECO:0000256" key="3">
    <source>
        <dbReference type="ARBA" id="ARBA00022729"/>
    </source>
</evidence>
<dbReference type="PROSITE" id="PS50923">
    <property type="entry name" value="SUSHI"/>
    <property type="match status" value="1"/>
</dbReference>
<dbReference type="InterPro" id="IPR000742">
    <property type="entry name" value="EGF"/>
</dbReference>
<dbReference type="Gene3D" id="2.40.180.10">
    <property type="entry name" value="Catalase core domain"/>
    <property type="match status" value="1"/>
</dbReference>
<dbReference type="OMA" id="ANGEANC"/>
<accession>A0A913XKS5</accession>
<evidence type="ECO:0000259" key="11">
    <source>
        <dbReference type="PROSITE" id="PS50825"/>
    </source>
</evidence>
<dbReference type="CDD" id="cd00033">
    <property type="entry name" value="CCP"/>
    <property type="match status" value="1"/>
</dbReference>
<dbReference type="PANTHER" id="PTHR24034:SF200">
    <property type="entry name" value="EGF-LIKE AND EMI DOMAIN-CONTAINING PROTEIN 1"/>
    <property type="match status" value="1"/>
</dbReference>
<dbReference type="InterPro" id="IPR009030">
    <property type="entry name" value="Growth_fac_rcpt_cys_sf"/>
</dbReference>
<keyword evidence="8" id="KW-0768">Sushi</keyword>
<dbReference type="KEGG" id="epa:110243916"/>
<dbReference type="Gene3D" id="2.10.25.10">
    <property type="entry name" value="Laminin"/>
    <property type="match status" value="3"/>
</dbReference>
<keyword evidence="14" id="KW-1185">Reference proteome</keyword>
<evidence type="ECO:0000256" key="6">
    <source>
        <dbReference type="ARBA" id="ARBA00023180"/>
    </source>
</evidence>
<dbReference type="InterPro" id="IPR035976">
    <property type="entry name" value="Sushi/SCR/CCP_sf"/>
</dbReference>
<dbReference type="PANTHER" id="PTHR24034">
    <property type="entry name" value="EGF-LIKE DOMAIN-CONTAINING PROTEIN"/>
    <property type="match status" value="1"/>
</dbReference>
<dbReference type="OrthoDB" id="5967416at2759"/>
<dbReference type="SUPFAM" id="SSF57535">
    <property type="entry name" value="Complement control module/SCR domain"/>
    <property type="match status" value="1"/>
</dbReference>
<keyword evidence="4" id="KW-0677">Repeat</keyword>
<evidence type="ECO:0000256" key="5">
    <source>
        <dbReference type="ARBA" id="ARBA00023157"/>
    </source>
</evidence>
<dbReference type="InterPro" id="IPR050751">
    <property type="entry name" value="ECM_structural_protein"/>
</dbReference>
<keyword evidence="2 7" id="KW-0245">EGF-like domain</keyword>
<dbReference type="Pfam" id="PF00084">
    <property type="entry name" value="Sushi"/>
    <property type="match status" value="1"/>
</dbReference>
<evidence type="ECO:0000313" key="14">
    <source>
        <dbReference type="Proteomes" id="UP000887567"/>
    </source>
</evidence>
<dbReference type="EnsemblMetazoa" id="XM_021050104.2">
    <property type="protein sequence ID" value="XP_020905763.1"/>
    <property type="gene ID" value="LOC110243916"/>
</dbReference>
<feature type="domain" description="EGF-like" evidence="10">
    <location>
        <begin position="143"/>
        <end position="183"/>
    </location>
</feature>
<feature type="domain" description="Sushi" evidence="12">
    <location>
        <begin position="336"/>
        <end position="400"/>
    </location>
</feature>
<keyword evidence="3 9" id="KW-0732">Signal</keyword>
<evidence type="ECO:0000256" key="2">
    <source>
        <dbReference type="ARBA" id="ARBA00022536"/>
    </source>
</evidence>
<organism evidence="13 14">
    <name type="scientific">Exaiptasia diaphana</name>
    <name type="common">Tropical sea anemone</name>
    <name type="synonym">Aiptasia pulchella</name>
    <dbReference type="NCBI Taxonomy" id="2652724"/>
    <lineage>
        <taxon>Eukaryota</taxon>
        <taxon>Metazoa</taxon>
        <taxon>Cnidaria</taxon>
        <taxon>Anthozoa</taxon>
        <taxon>Hexacorallia</taxon>
        <taxon>Actiniaria</taxon>
        <taxon>Aiptasiidae</taxon>
        <taxon>Exaiptasia</taxon>
    </lineage>
</organism>
<dbReference type="GO" id="GO:0005509">
    <property type="term" value="F:calcium ion binding"/>
    <property type="evidence" value="ECO:0007669"/>
    <property type="project" value="InterPro"/>
</dbReference>
<dbReference type="PROSITE" id="PS00010">
    <property type="entry name" value="ASX_HYDROXYL"/>
    <property type="match status" value="3"/>
</dbReference>
<dbReference type="SMART" id="SM00179">
    <property type="entry name" value="EGF_CA"/>
    <property type="match status" value="3"/>
</dbReference>
<dbReference type="PROSITE" id="PS01186">
    <property type="entry name" value="EGF_2"/>
    <property type="match status" value="2"/>
</dbReference>
<name>A0A913XKS5_EXADI</name>
<dbReference type="InterPro" id="IPR003410">
    <property type="entry name" value="HYR_dom"/>
</dbReference>
<keyword evidence="6" id="KW-0325">Glycoprotein</keyword>
<dbReference type="GeneID" id="110243916"/>
<dbReference type="InterPro" id="IPR049883">
    <property type="entry name" value="NOTCH1_EGF-like"/>
</dbReference>
<dbReference type="AlphaFoldDB" id="A0A913XKS5"/>
<dbReference type="PROSITE" id="PS01187">
    <property type="entry name" value="EGF_CA"/>
    <property type="match status" value="1"/>
</dbReference>
<evidence type="ECO:0000259" key="10">
    <source>
        <dbReference type="PROSITE" id="PS50026"/>
    </source>
</evidence>
<feature type="chain" id="PRO_5038139182" evidence="9">
    <location>
        <begin position="22"/>
        <end position="604"/>
    </location>
</feature>
<comment type="caution">
    <text evidence="7">Lacks conserved residue(s) required for the propagation of feature annotation.</text>
</comment>
<dbReference type="InterPro" id="IPR001881">
    <property type="entry name" value="EGF-like_Ca-bd_dom"/>
</dbReference>
<evidence type="ECO:0000256" key="1">
    <source>
        <dbReference type="ARBA" id="ARBA00006373"/>
    </source>
</evidence>
<feature type="domain" description="HYR" evidence="11">
    <location>
        <begin position="482"/>
        <end position="564"/>
    </location>
</feature>
<dbReference type="PROSITE" id="PS50825">
    <property type="entry name" value="HYR"/>
    <property type="match status" value="1"/>
</dbReference>
<keyword evidence="5 7" id="KW-1015">Disulfide bond</keyword>
<proteinExistence type="inferred from homology"/>